<evidence type="ECO:0000256" key="2">
    <source>
        <dbReference type="ARBA" id="ARBA00012438"/>
    </source>
</evidence>
<evidence type="ECO:0000256" key="4">
    <source>
        <dbReference type="ARBA" id="ARBA00022679"/>
    </source>
</evidence>
<evidence type="ECO:0000256" key="8">
    <source>
        <dbReference type="ARBA" id="ARBA00023012"/>
    </source>
</evidence>
<evidence type="ECO:0000256" key="6">
    <source>
        <dbReference type="ARBA" id="ARBA00022777"/>
    </source>
</evidence>
<dbReference type="InterPro" id="IPR019734">
    <property type="entry name" value="TPR_rpt"/>
</dbReference>
<dbReference type="STRING" id="1826909.A5893_01445"/>
<feature type="repeat" description="TPR" evidence="9">
    <location>
        <begin position="241"/>
        <end position="274"/>
    </location>
</feature>
<keyword evidence="7" id="KW-0067">ATP-binding</keyword>
<dbReference type="EC" id="2.7.13.3" evidence="2"/>
<protein>
    <recommendedName>
        <fullName evidence="2">histidine kinase</fullName>
        <ecNumber evidence="2">2.7.13.3</ecNumber>
    </recommendedName>
</protein>
<dbReference type="GO" id="GO:0000155">
    <property type="term" value="F:phosphorelay sensor kinase activity"/>
    <property type="evidence" value="ECO:0007669"/>
    <property type="project" value="InterPro"/>
</dbReference>
<keyword evidence="5" id="KW-0547">Nucleotide-binding</keyword>
<dbReference type="InterPro" id="IPR011990">
    <property type="entry name" value="TPR-like_helical_dom_sf"/>
</dbReference>
<dbReference type="PROSITE" id="PS50109">
    <property type="entry name" value="HIS_KIN"/>
    <property type="match status" value="1"/>
</dbReference>
<evidence type="ECO:0000313" key="11">
    <source>
        <dbReference type="EMBL" id="OAQ41809.1"/>
    </source>
</evidence>
<dbReference type="SUPFAM" id="SSF55874">
    <property type="entry name" value="ATPase domain of HSP90 chaperone/DNA topoisomerase II/histidine kinase"/>
    <property type="match status" value="1"/>
</dbReference>
<proteinExistence type="predicted"/>
<dbReference type="Pfam" id="PF07730">
    <property type="entry name" value="HisKA_3"/>
    <property type="match status" value="1"/>
</dbReference>
<dbReference type="SUPFAM" id="SSF48452">
    <property type="entry name" value="TPR-like"/>
    <property type="match status" value="2"/>
</dbReference>
<dbReference type="PROSITE" id="PS50005">
    <property type="entry name" value="TPR"/>
    <property type="match status" value="1"/>
</dbReference>
<dbReference type="SMART" id="SM00028">
    <property type="entry name" value="TPR"/>
    <property type="match status" value="8"/>
</dbReference>
<dbReference type="GO" id="GO:0046983">
    <property type="term" value="F:protein dimerization activity"/>
    <property type="evidence" value="ECO:0007669"/>
    <property type="project" value="InterPro"/>
</dbReference>
<comment type="caution">
    <text evidence="11">The sequence shown here is derived from an EMBL/GenBank/DDBJ whole genome shotgun (WGS) entry which is preliminary data.</text>
</comment>
<dbReference type="Pfam" id="PF02518">
    <property type="entry name" value="HATPase_c"/>
    <property type="match status" value="1"/>
</dbReference>
<evidence type="ECO:0000256" key="5">
    <source>
        <dbReference type="ARBA" id="ARBA00022741"/>
    </source>
</evidence>
<evidence type="ECO:0000256" key="9">
    <source>
        <dbReference type="PROSITE-ProRule" id="PRU00339"/>
    </source>
</evidence>
<evidence type="ECO:0000313" key="12">
    <source>
        <dbReference type="Proteomes" id="UP000078459"/>
    </source>
</evidence>
<dbReference type="GO" id="GO:0005524">
    <property type="term" value="F:ATP binding"/>
    <property type="evidence" value="ECO:0007669"/>
    <property type="project" value="UniProtKB-KW"/>
</dbReference>
<dbReference type="InterPro" id="IPR003594">
    <property type="entry name" value="HATPase_dom"/>
</dbReference>
<feature type="domain" description="Histidine kinase" evidence="10">
    <location>
        <begin position="535"/>
        <end position="718"/>
    </location>
</feature>
<dbReference type="Gene3D" id="3.30.565.10">
    <property type="entry name" value="Histidine kinase-like ATPase, C-terminal domain"/>
    <property type="match status" value="1"/>
</dbReference>
<dbReference type="Gene3D" id="1.20.5.1930">
    <property type="match status" value="1"/>
</dbReference>
<reference evidence="11 12" key="2">
    <citation type="submission" date="2016-06" db="EMBL/GenBank/DDBJ databases">
        <title>Pedobacter psychrophilus sp. nov., isolated from Antarctic fragmentary rock.</title>
        <authorList>
            <person name="Svec P."/>
        </authorList>
    </citation>
    <scope>NUCLEOTIDE SEQUENCE [LARGE SCALE GENOMIC DNA]</scope>
    <source>
        <strain evidence="11 12">CCM 8644</strain>
    </source>
</reference>
<keyword evidence="4" id="KW-0808">Transferase</keyword>
<dbReference type="OrthoDB" id="9778366at2"/>
<dbReference type="Proteomes" id="UP000078459">
    <property type="component" value="Unassembled WGS sequence"/>
</dbReference>
<keyword evidence="3" id="KW-0597">Phosphoprotein</keyword>
<comment type="catalytic activity">
    <reaction evidence="1">
        <text>ATP + protein L-histidine = ADP + protein N-phospho-L-histidine.</text>
        <dbReference type="EC" id="2.7.13.3"/>
    </reaction>
</comment>
<evidence type="ECO:0000259" key="10">
    <source>
        <dbReference type="PROSITE" id="PS50109"/>
    </source>
</evidence>
<dbReference type="RefSeq" id="WP_068820841.1">
    <property type="nucleotide sequence ID" value="NZ_LWHJ01000011.1"/>
</dbReference>
<dbReference type="GO" id="GO:0016020">
    <property type="term" value="C:membrane"/>
    <property type="evidence" value="ECO:0007669"/>
    <property type="project" value="InterPro"/>
</dbReference>
<dbReference type="PANTHER" id="PTHR24421:SF10">
    <property type="entry name" value="NITRATE_NITRITE SENSOR PROTEIN NARQ"/>
    <property type="match status" value="1"/>
</dbReference>
<dbReference type="InterPro" id="IPR011712">
    <property type="entry name" value="Sig_transdc_His_kin_sub3_dim/P"/>
</dbReference>
<keyword evidence="12" id="KW-1185">Reference proteome</keyword>
<dbReference type="Gene3D" id="1.25.40.10">
    <property type="entry name" value="Tetratricopeptide repeat domain"/>
    <property type="match status" value="3"/>
</dbReference>
<sequence>MAKKIQPILPYMRFKFLAIFIFSCLLLVALSYLDLHAQVNKTNVSYLNKLTLEITNKNYPAAKAILVKIDSNAFKPNQLERGIYYQQLARLAYYDTYEDDKAVNYYYKAIKVYEYNKSNEDTGIAYSNLVGVLTDLKRYKEAESAINKSIPYVKNDKIRYGNALINYSRLLEAMGNYPKAISLSLQALKLYESSGDIAKIGSGNYQTALVLETAKQFDKSIFYYKKALDIRKGIKDSLGMSNVYNNLGIIYKNQKQYDLALESYKNAYDLATQMNRPVLGLNPLINIGVVYNKQNKNTLAIKKYEEALVIANKFNRTNAIKIIETNLALLYMNEEQYEKALPFAQKAYDYGIKEGSIEEKMAFNYNLAEVLDGLNRSKEAFPYMQNAMKLKDSLNNNESSENIAEMLTKFETEKKEQQIKLLAKENSLQKLGLENQELTLNQRALELDNSRININLKNKVIESQKFKTAKQSQQILLLAKDKEIKELEITKKNIYLAATFFTMLVLGVSGYQFYKKRQLNEINRMQEEKLRISQELHDNIGAQLSFINSSIGTLSANDKENIQLKETQVITQNTIRELRSTVWLINQQEFSLDEFVVKLRDYVKPFHTGKPHINITDETSGNIILQPNLATNLFRIIQEVVNNAIKHADASLLTIDFKSNHQDLELLITDNGKGFDINEKANGYGLKNINARIQNIKGTIQNSSKIGEGTKTKLNVTI</sequence>
<keyword evidence="9" id="KW-0802">TPR repeat</keyword>
<dbReference type="InterPro" id="IPR050482">
    <property type="entry name" value="Sensor_HK_TwoCompSys"/>
</dbReference>
<accession>A0A179DMQ5</accession>
<organism evidence="11 12">
    <name type="scientific">Pedobacter psychrophilus</name>
    <dbReference type="NCBI Taxonomy" id="1826909"/>
    <lineage>
        <taxon>Bacteria</taxon>
        <taxon>Pseudomonadati</taxon>
        <taxon>Bacteroidota</taxon>
        <taxon>Sphingobacteriia</taxon>
        <taxon>Sphingobacteriales</taxon>
        <taxon>Sphingobacteriaceae</taxon>
        <taxon>Pedobacter</taxon>
    </lineage>
</organism>
<dbReference type="InterPro" id="IPR005467">
    <property type="entry name" value="His_kinase_dom"/>
</dbReference>
<dbReference type="EMBL" id="LWHJ01000011">
    <property type="protein sequence ID" value="OAQ41809.1"/>
    <property type="molecule type" value="Genomic_DNA"/>
</dbReference>
<keyword evidence="8" id="KW-0902">Two-component regulatory system</keyword>
<dbReference type="CDD" id="cd16917">
    <property type="entry name" value="HATPase_UhpB-NarQ-NarX-like"/>
    <property type="match status" value="1"/>
</dbReference>
<evidence type="ECO:0000256" key="7">
    <source>
        <dbReference type="ARBA" id="ARBA00022840"/>
    </source>
</evidence>
<name>A0A179DMQ5_9SPHI</name>
<reference evidence="11 12" key="1">
    <citation type="submission" date="2016-04" db="EMBL/GenBank/DDBJ databases">
        <authorList>
            <person name="Evans L.H."/>
            <person name="Alamgir A."/>
            <person name="Owens N."/>
            <person name="Weber N.D."/>
            <person name="Virtaneva K."/>
            <person name="Barbian K."/>
            <person name="Babar A."/>
            <person name="Rosenke K."/>
        </authorList>
    </citation>
    <scope>NUCLEOTIDE SEQUENCE [LARGE SCALE GENOMIC DNA]</scope>
    <source>
        <strain evidence="11 12">CCM 8644</strain>
    </source>
</reference>
<dbReference type="InterPro" id="IPR036890">
    <property type="entry name" value="HATPase_C_sf"/>
</dbReference>
<evidence type="ECO:0000256" key="3">
    <source>
        <dbReference type="ARBA" id="ARBA00022553"/>
    </source>
</evidence>
<keyword evidence="6" id="KW-0418">Kinase</keyword>
<gene>
    <name evidence="11" type="ORF">A5893_01445</name>
</gene>
<dbReference type="Pfam" id="PF13424">
    <property type="entry name" value="TPR_12"/>
    <property type="match status" value="2"/>
</dbReference>
<evidence type="ECO:0000256" key="1">
    <source>
        <dbReference type="ARBA" id="ARBA00000085"/>
    </source>
</evidence>
<dbReference type="AlphaFoldDB" id="A0A179DMQ5"/>
<dbReference type="PANTHER" id="PTHR24421">
    <property type="entry name" value="NITRATE/NITRITE SENSOR PROTEIN NARX-RELATED"/>
    <property type="match status" value="1"/>
</dbReference>